<feature type="transmembrane region" description="Helical" evidence="2">
    <location>
        <begin position="62"/>
        <end position="81"/>
    </location>
</feature>
<name>A0A136ILB2_9PEZI</name>
<feature type="region of interest" description="Disordered" evidence="1">
    <location>
        <begin position="202"/>
        <end position="226"/>
    </location>
</feature>
<feature type="transmembrane region" description="Helical" evidence="2">
    <location>
        <begin position="414"/>
        <end position="430"/>
    </location>
</feature>
<proteinExistence type="predicted"/>
<dbReference type="InterPro" id="IPR050879">
    <property type="entry name" value="Acyltransferase_3"/>
</dbReference>
<feature type="transmembrane region" description="Helical" evidence="2">
    <location>
        <begin position="535"/>
        <end position="555"/>
    </location>
</feature>
<organism evidence="4 5">
    <name type="scientific">Microdochium bolleyi</name>
    <dbReference type="NCBI Taxonomy" id="196109"/>
    <lineage>
        <taxon>Eukaryota</taxon>
        <taxon>Fungi</taxon>
        <taxon>Dikarya</taxon>
        <taxon>Ascomycota</taxon>
        <taxon>Pezizomycotina</taxon>
        <taxon>Sordariomycetes</taxon>
        <taxon>Xylariomycetidae</taxon>
        <taxon>Xylariales</taxon>
        <taxon>Microdochiaceae</taxon>
        <taxon>Microdochium</taxon>
    </lineage>
</organism>
<gene>
    <name evidence="4" type="ORF">Micbo1qcDRAFT_98766</name>
</gene>
<reference evidence="5" key="1">
    <citation type="submission" date="2016-02" db="EMBL/GenBank/DDBJ databases">
        <title>Draft genome sequence of Microdochium bolleyi, a fungal endophyte of beachgrass.</title>
        <authorList>
            <consortium name="DOE Joint Genome Institute"/>
            <person name="David A.S."/>
            <person name="May G."/>
            <person name="Haridas S."/>
            <person name="Lim J."/>
            <person name="Wang M."/>
            <person name="Labutti K."/>
            <person name="Lipzen A."/>
            <person name="Barry K."/>
            <person name="Grigoriev I.V."/>
        </authorList>
    </citation>
    <scope>NUCLEOTIDE SEQUENCE [LARGE SCALE GENOMIC DNA]</scope>
    <source>
        <strain evidence="5">J235TASD1</strain>
    </source>
</reference>
<keyword evidence="2" id="KW-1133">Transmembrane helix</keyword>
<keyword evidence="2" id="KW-0812">Transmembrane</keyword>
<feature type="transmembrane region" description="Helical" evidence="2">
    <location>
        <begin position="111"/>
        <end position="131"/>
    </location>
</feature>
<sequence length="577" mass="62789">TTHHSADKIPALDGLRGLACLIVYNYHFLWPWTPLIMLGYGARPPLSPSPYTSWTQLPIVCLLHRGRPMVAIFFAISGYVVPRHILRLISRGRRPDDAVYRRLASAAFRRAFRLYIPATLSMLAVAVLAQMGGFRSEFDVYKGPDSVYVNGSVGTYGGSVDGWRVTGVRGSVVGTQGVSVYLSPSVDAGRLVFGVEDGGSGGGGGGAASGTRGGGGGGGGTGGEKGFRRHPRYRYTAASPPATDAQLAEDWSCEAGCPWARLGGMWEEHPLVHDSLWHAATNFTAAWAEWANPFTFLAVHPSYDPHTYTMPMELRGSLVMYIFLLATAHLAAGWRLGVAVVLAVHALRIGRWEVATFLGGMVLSEVDVRWGGLPVEGTHARRKSTDRAVIPQHHLRPPSTPRTTTSTTIRRGTALRYIGLVASLYLLSYPDTHAESTPGFRTLAAYCPRYYPSPLEKWRFYHALGALLFLPCCLRTRLLARTVLESRPAQYLGRISFAFYLVHGPVLHGPGFWIMPRLFDAFGGGSGGGSSSGEVSVAGLVFGWVLLGLTSLVLADVWYWRVDVWSVGVGRRVERAM</sequence>
<evidence type="ECO:0000256" key="1">
    <source>
        <dbReference type="SAM" id="MobiDB-lite"/>
    </source>
</evidence>
<dbReference type="InParanoid" id="A0A136ILB2"/>
<dbReference type="STRING" id="196109.A0A136ILB2"/>
<dbReference type="GO" id="GO:0016747">
    <property type="term" value="F:acyltransferase activity, transferring groups other than amino-acyl groups"/>
    <property type="evidence" value="ECO:0007669"/>
    <property type="project" value="InterPro"/>
</dbReference>
<accession>A0A136ILB2</accession>
<feature type="domain" description="Acyltransferase 3" evidence="3">
    <location>
        <begin position="10"/>
        <end position="139"/>
    </location>
</feature>
<evidence type="ECO:0000256" key="2">
    <source>
        <dbReference type="SAM" id="Phobius"/>
    </source>
</evidence>
<feature type="transmembrane region" description="Helical" evidence="2">
    <location>
        <begin position="21"/>
        <end position="42"/>
    </location>
</feature>
<feature type="non-terminal residue" evidence="4">
    <location>
        <position position="577"/>
    </location>
</feature>
<dbReference type="InterPro" id="IPR002656">
    <property type="entry name" value="Acyl_transf_3_dom"/>
</dbReference>
<keyword evidence="4" id="KW-0808">Transferase</keyword>
<feature type="non-terminal residue" evidence="4">
    <location>
        <position position="1"/>
    </location>
</feature>
<dbReference type="PANTHER" id="PTHR23028">
    <property type="entry name" value="ACETYLTRANSFERASE"/>
    <property type="match status" value="1"/>
</dbReference>
<protein>
    <submittedName>
        <fullName evidence="4">Acyltransferase 3</fullName>
    </submittedName>
</protein>
<feature type="transmembrane region" description="Helical" evidence="2">
    <location>
        <begin position="318"/>
        <end position="344"/>
    </location>
</feature>
<feature type="transmembrane region" description="Helical" evidence="2">
    <location>
        <begin position="491"/>
        <end position="515"/>
    </location>
</feature>
<keyword evidence="4" id="KW-0012">Acyltransferase</keyword>
<evidence type="ECO:0000259" key="3">
    <source>
        <dbReference type="Pfam" id="PF01757"/>
    </source>
</evidence>
<dbReference type="OrthoDB" id="5819582at2759"/>
<keyword evidence="5" id="KW-1185">Reference proteome</keyword>
<evidence type="ECO:0000313" key="4">
    <source>
        <dbReference type="EMBL" id="KXJ85733.1"/>
    </source>
</evidence>
<dbReference type="AlphaFoldDB" id="A0A136ILB2"/>
<evidence type="ECO:0000313" key="5">
    <source>
        <dbReference type="Proteomes" id="UP000070501"/>
    </source>
</evidence>
<keyword evidence="2" id="KW-0472">Membrane</keyword>
<feature type="compositionally biased region" description="Gly residues" evidence="1">
    <location>
        <begin position="202"/>
        <end position="224"/>
    </location>
</feature>
<feature type="transmembrane region" description="Helical" evidence="2">
    <location>
        <begin position="460"/>
        <end position="479"/>
    </location>
</feature>
<dbReference type="PANTHER" id="PTHR23028:SF134">
    <property type="entry name" value="PUTATIVE (AFU_ORTHOLOGUE AFUA_4G08520)-RELATED"/>
    <property type="match status" value="1"/>
</dbReference>
<dbReference type="EMBL" id="KQ964275">
    <property type="protein sequence ID" value="KXJ85733.1"/>
    <property type="molecule type" value="Genomic_DNA"/>
</dbReference>
<dbReference type="Proteomes" id="UP000070501">
    <property type="component" value="Unassembled WGS sequence"/>
</dbReference>
<dbReference type="Pfam" id="PF01757">
    <property type="entry name" value="Acyl_transf_3"/>
    <property type="match status" value="1"/>
</dbReference>